<dbReference type="InterPro" id="IPR037068">
    <property type="entry name" value="DNA_primase_core_N_sf"/>
</dbReference>
<keyword evidence="2 12" id="KW-0639">Primosome</keyword>
<dbReference type="InterPro" id="IPR030846">
    <property type="entry name" value="DnaG_bac"/>
</dbReference>
<evidence type="ECO:0000256" key="10">
    <source>
        <dbReference type="ARBA" id="ARBA00023125"/>
    </source>
</evidence>
<dbReference type="InterPro" id="IPR016136">
    <property type="entry name" value="DNA_helicase_N/primase_C"/>
</dbReference>
<feature type="zinc finger region" description="CHC2-type" evidence="14">
    <location>
        <begin position="39"/>
        <end position="66"/>
    </location>
</feature>
<evidence type="ECO:0000313" key="18">
    <source>
        <dbReference type="Proteomes" id="UP000823936"/>
    </source>
</evidence>
<comment type="caution">
    <text evidence="17">The sequence shown here is derived from an EMBL/GenBank/DDBJ whole genome shotgun (WGS) entry which is preliminary data.</text>
</comment>
<evidence type="ECO:0000256" key="15">
    <source>
        <dbReference type="SAM" id="Coils"/>
    </source>
</evidence>
<evidence type="ECO:0000256" key="4">
    <source>
        <dbReference type="ARBA" id="ARBA00022695"/>
    </source>
</evidence>
<dbReference type="EMBL" id="DXHU01000002">
    <property type="protein sequence ID" value="HIV98222.1"/>
    <property type="molecule type" value="Genomic_DNA"/>
</dbReference>
<proteinExistence type="inferred from homology"/>
<evidence type="ECO:0000313" key="17">
    <source>
        <dbReference type="EMBL" id="HIV98222.1"/>
    </source>
</evidence>
<comment type="catalytic activity">
    <reaction evidence="12">
        <text>ssDNA + n NTP = ssDNA/pppN(pN)n-1 hybrid + (n-1) diphosphate.</text>
        <dbReference type="EC" id="2.7.7.101"/>
    </reaction>
</comment>
<dbReference type="SMART" id="SM00400">
    <property type="entry name" value="ZnF_CHCC"/>
    <property type="match status" value="1"/>
</dbReference>
<reference evidence="17" key="2">
    <citation type="submission" date="2021-04" db="EMBL/GenBank/DDBJ databases">
        <authorList>
            <person name="Gilroy R."/>
        </authorList>
    </citation>
    <scope>NUCLEOTIDE SEQUENCE</scope>
    <source>
        <strain evidence="17">Gambia11-129</strain>
    </source>
</reference>
<evidence type="ECO:0000256" key="7">
    <source>
        <dbReference type="ARBA" id="ARBA00022771"/>
    </source>
</evidence>
<dbReference type="Gene3D" id="3.90.980.10">
    <property type="entry name" value="DNA primase, catalytic core, N-terminal domain"/>
    <property type="match status" value="1"/>
</dbReference>
<keyword evidence="3 12" id="KW-0808">Transferase</keyword>
<dbReference type="Pfam" id="PF08275">
    <property type="entry name" value="DNAG_N"/>
    <property type="match status" value="1"/>
</dbReference>
<keyword evidence="4 12" id="KW-0548">Nucleotidyltransferase</keyword>
<evidence type="ECO:0000256" key="1">
    <source>
        <dbReference type="ARBA" id="ARBA00022478"/>
    </source>
</evidence>
<dbReference type="Gene3D" id="3.40.1360.10">
    <property type="match status" value="1"/>
</dbReference>
<dbReference type="SUPFAM" id="SSF56731">
    <property type="entry name" value="DNA primase core"/>
    <property type="match status" value="1"/>
</dbReference>
<feature type="coiled-coil region" evidence="15">
    <location>
        <begin position="551"/>
        <end position="597"/>
    </location>
</feature>
<dbReference type="InterPro" id="IPR006171">
    <property type="entry name" value="TOPRIM_dom"/>
</dbReference>
<dbReference type="GO" id="GO:1990077">
    <property type="term" value="C:primosome complex"/>
    <property type="evidence" value="ECO:0007669"/>
    <property type="project" value="UniProtKB-KW"/>
</dbReference>
<dbReference type="EC" id="2.7.7.101" evidence="12"/>
<dbReference type="PIRSF" id="PIRSF002811">
    <property type="entry name" value="DnaG"/>
    <property type="match status" value="1"/>
</dbReference>
<accession>A0A9D1PRX5</accession>
<dbReference type="SUPFAM" id="SSF57783">
    <property type="entry name" value="Zinc beta-ribbon"/>
    <property type="match status" value="1"/>
</dbReference>
<gene>
    <name evidence="12 17" type="primary">dnaG</name>
    <name evidence="17" type="ORF">IAB12_00365</name>
</gene>
<keyword evidence="1 12" id="KW-0240">DNA-directed RNA polymerase</keyword>
<dbReference type="Proteomes" id="UP000823936">
    <property type="component" value="Unassembled WGS sequence"/>
</dbReference>
<organism evidence="17 18">
    <name type="scientific">Candidatus Ornithospirochaeta avicola</name>
    <dbReference type="NCBI Taxonomy" id="2840896"/>
    <lineage>
        <taxon>Bacteria</taxon>
        <taxon>Pseudomonadati</taxon>
        <taxon>Spirochaetota</taxon>
        <taxon>Spirochaetia</taxon>
        <taxon>Spirochaetales</taxon>
        <taxon>Spirochaetaceae</taxon>
        <taxon>Spirochaetaceae incertae sedis</taxon>
        <taxon>Candidatus Ornithospirochaeta</taxon>
    </lineage>
</organism>
<dbReference type="CDD" id="cd03364">
    <property type="entry name" value="TOPRIM_DnaG_primases"/>
    <property type="match status" value="1"/>
</dbReference>
<dbReference type="PANTHER" id="PTHR30313:SF2">
    <property type="entry name" value="DNA PRIMASE"/>
    <property type="match status" value="1"/>
</dbReference>
<dbReference type="PROSITE" id="PS50880">
    <property type="entry name" value="TOPRIM"/>
    <property type="match status" value="1"/>
</dbReference>
<dbReference type="FunFam" id="3.90.580.10:FF:000001">
    <property type="entry name" value="DNA primase"/>
    <property type="match status" value="1"/>
</dbReference>
<dbReference type="AlphaFoldDB" id="A0A9D1PRX5"/>
<dbReference type="PANTHER" id="PTHR30313">
    <property type="entry name" value="DNA PRIMASE"/>
    <property type="match status" value="1"/>
</dbReference>
<name>A0A9D1PRX5_9SPIO</name>
<dbReference type="Pfam" id="PF10410">
    <property type="entry name" value="DnaB_bind"/>
    <property type="match status" value="1"/>
</dbReference>
<evidence type="ECO:0000256" key="9">
    <source>
        <dbReference type="ARBA" id="ARBA00022842"/>
    </source>
</evidence>
<evidence type="ECO:0000256" key="2">
    <source>
        <dbReference type="ARBA" id="ARBA00022515"/>
    </source>
</evidence>
<dbReference type="HAMAP" id="MF_00974">
    <property type="entry name" value="DNA_primase_DnaG"/>
    <property type="match status" value="1"/>
</dbReference>
<dbReference type="InterPro" id="IPR013264">
    <property type="entry name" value="DNAG_N"/>
</dbReference>
<dbReference type="GO" id="GO:0003677">
    <property type="term" value="F:DNA binding"/>
    <property type="evidence" value="ECO:0007669"/>
    <property type="project" value="UniProtKB-KW"/>
</dbReference>
<dbReference type="NCBIfam" id="TIGR01391">
    <property type="entry name" value="dnaG"/>
    <property type="match status" value="1"/>
</dbReference>
<comment type="function">
    <text evidence="12 13">RNA polymerase that catalyzes the synthesis of short RNA molecules used as primers for DNA polymerase during DNA replication.</text>
</comment>
<evidence type="ECO:0000259" key="16">
    <source>
        <dbReference type="PROSITE" id="PS50880"/>
    </source>
</evidence>
<evidence type="ECO:0000256" key="14">
    <source>
        <dbReference type="PIRSR" id="PIRSR002811-1"/>
    </source>
</evidence>
<keyword evidence="7 14" id="KW-0863">Zinc-finger</keyword>
<sequence length="599" mass="68595">MARFSEKTINEISTRLRLSDVVSEYSRLVRKGSTLWAKCPFHSNGNERTPSFKIDDDKGLYYCFGCHESGDMFTFLEKIEHMTFYEAVESLAKKAGVEIEYTTNENSGESRRKSESAALLDLYERINNTFTFLLKQKNAAHAREYLERRGISEDIADKFSLGFAPSSPDFLYDFLKKKGYSDEILKMSGLFSQNKFPYPLFVNRLMFPIRNFRGQVVAFSARDLSGREGAPKYINSPETAIYSKRNNLYGLFESIPSLKEKDSSAILCEGNFDVISMHQAGYKTAMASLGTSFTQEQAKLISRYTSKVDLLFDSDDAGQNSTDKAIIILNGFDFDIRIHHLEHYKDASEALEKEGKKGVENEFESSLSAFEYLVQKNIKRYNIQTPRGKSDFLSSFSPFMDSLNSNVEKESYINELALRINASFSTVEKDLRKGNGREKEKGNIEEVPLKEFNPANCSLDLYAMMILVNHRQLFNIYRREISFGDLKDKDAQSLYLALEDALRDGVSSNEVFLSLINDDRLRNYVSTSFMLDEFSRSAENVLDEAVDKIRLRSLEEKREVVNKQIRLLSSSLDADDISHLMEKKKDMDDEINAIKSRIY</sequence>
<evidence type="ECO:0000256" key="12">
    <source>
        <dbReference type="HAMAP-Rule" id="MF_00974"/>
    </source>
</evidence>
<keyword evidence="6 13" id="KW-0479">Metal-binding</keyword>
<evidence type="ECO:0000256" key="13">
    <source>
        <dbReference type="PIRNR" id="PIRNR002811"/>
    </source>
</evidence>
<evidence type="ECO:0000256" key="8">
    <source>
        <dbReference type="ARBA" id="ARBA00022833"/>
    </source>
</evidence>
<keyword evidence="10 12" id="KW-0238">DNA-binding</keyword>
<reference evidence="17" key="1">
    <citation type="journal article" date="2021" name="PeerJ">
        <title>Extensive microbial diversity within the chicken gut microbiome revealed by metagenomics and culture.</title>
        <authorList>
            <person name="Gilroy R."/>
            <person name="Ravi A."/>
            <person name="Getino M."/>
            <person name="Pursley I."/>
            <person name="Horton D.L."/>
            <person name="Alikhan N.F."/>
            <person name="Baker D."/>
            <person name="Gharbi K."/>
            <person name="Hall N."/>
            <person name="Watson M."/>
            <person name="Adriaenssens E.M."/>
            <person name="Foster-Nyarko E."/>
            <person name="Jarju S."/>
            <person name="Secka A."/>
            <person name="Antonio M."/>
            <person name="Oren A."/>
            <person name="Chaudhuri R.R."/>
            <person name="La Ragione R."/>
            <person name="Hildebrand F."/>
            <person name="Pallen M.J."/>
        </authorList>
    </citation>
    <scope>NUCLEOTIDE SEQUENCE</scope>
    <source>
        <strain evidence="17">Gambia11-129</strain>
    </source>
</reference>
<dbReference type="SMART" id="SM00493">
    <property type="entry name" value="TOPRIM"/>
    <property type="match status" value="1"/>
</dbReference>
<evidence type="ECO:0000256" key="6">
    <source>
        <dbReference type="ARBA" id="ARBA00022723"/>
    </source>
</evidence>
<dbReference type="InterPro" id="IPR050219">
    <property type="entry name" value="DnaG_primase"/>
</dbReference>
<comment type="similarity">
    <text evidence="12 13">Belongs to the DnaG primase family.</text>
</comment>
<dbReference type="InterPro" id="IPR034151">
    <property type="entry name" value="TOPRIM_DnaG_bac"/>
</dbReference>
<evidence type="ECO:0000256" key="5">
    <source>
        <dbReference type="ARBA" id="ARBA00022705"/>
    </source>
</evidence>
<dbReference type="GO" id="GO:0000428">
    <property type="term" value="C:DNA-directed RNA polymerase complex"/>
    <property type="evidence" value="ECO:0007669"/>
    <property type="project" value="UniProtKB-KW"/>
</dbReference>
<feature type="domain" description="Toprim" evidence="16">
    <location>
        <begin position="263"/>
        <end position="342"/>
    </location>
</feature>
<dbReference type="GO" id="GO:0008270">
    <property type="term" value="F:zinc ion binding"/>
    <property type="evidence" value="ECO:0007669"/>
    <property type="project" value="UniProtKB-KW"/>
</dbReference>
<keyword evidence="5 12" id="KW-0235">DNA replication</keyword>
<dbReference type="InterPro" id="IPR036977">
    <property type="entry name" value="DNA_primase_Znf_CHC2"/>
</dbReference>
<dbReference type="GO" id="GO:0005737">
    <property type="term" value="C:cytoplasm"/>
    <property type="evidence" value="ECO:0007669"/>
    <property type="project" value="TreeGrafter"/>
</dbReference>
<dbReference type="InterPro" id="IPR019475">
    <property type="entry name" value="DNA_primase_DnaB-bd"/>
</dbReference>
<protein>
    <recommendedName>
        <fullName evidence="12 13">DNA primase</fullName>
        <ecNumber evidence="12">2.7.7.101</ecNumber>
    </recommendedName>
</protein>
<comment type="caution">
    <text evidence="12">Lacks conserved residue(s) required for the propagation of feature annotation.</text>
</comment>
<dbReference type="Gene3D" id="3.90.580.10">
    <property type="entry name" value="Zinc finger, CHC2-type domain"/>
    <property type="match status" value="1"/>
</dbReference>
<keyword evidence="8 13" id="KW-0862">Zinc</keyword>
<evidence type="ECO:0000256" key="11">
    <source>
        <dbReference type="ARBA" id="ARBA00023163"/>
    </source>
</evidence>
<dbReference type="InterPro" id="IPR006295">
    <property type="entry name" value="DNA_primase_DnaG"/>
</dbReference>
<keyword evidence="15" id="KW-0175">Coiled coil</keyword>
<dbReference type="Pfam" id="PF01807">
    <property type="entry name" value="Zn_ribbon_DnaG"/>
    <property type="match status" value="1"/>
</dbReference>
<dbReference type="Pfam" id="PF13155">
    <property type="entry name" value="Toprim_2"/>
    <property type="match status" value="1"/>
</dbReference>
<keyword evidence="11 12" id="KW-0804">Transcription</keyword>
<evidence type="ECO:0000256" key="3">
    <source>
        <dbReference type="ARBA" id="ARBA00022679"/>
    </source>
</evidence>
<keyword evidence="9" id="KW-0460">Magnesium</keyword>
<comment type="subunit">
    <text evidence="12">Monomer. Interacts with DnaB.</text>
</comment>
<comment type="cofactor">
    <cofactor evidence="13 14">
        <name>Zn(2+)</name>
        <dbReference type="ChEBI" id="CHEBI:29105"/>
    </cofactor>
    <text evidence="13 14">Binds 1 zinc ion per monomer.</text>
</comment>
<dbReference type="InterPro" id="IPR002694">
    <property type="entry name" value="Znf_CHC2"/>
</dbReference>
<dbReference type="Gene3D" id="1.10.860.10">
    <property type="entry name" value="DNAb Helicase, Chain A"/>
    <property type="match status" value="1"/>
</dbReference>
<dbReference type="GO" id="GO:0006269">
    <property type="term" value="P:DNA replication, synthesis of primer"/>
    <property type="evidence" value="ECO:0007669"/>
    <property type="project" value="UniProtKB-UniRule"/>
</dbReference>
<dbReference type="GO" id="GO:0003899">
    <property type="term" value="F:DNA-directed RNA polymerase activity"/>
    <property type="evidence" value="ECO:0007669"/>
    <property type="project" value="UniProtKB-UniRule"/>
</dbReference>